<dbReference type="Proteomes" id="UP000754495">
    <property type="component" value="Unassembled WGS sequence"/>
</dbReference>
<keyword evidence="1" id="KW-0472">Membrane</keyword>
<feature type="transmembrane region" description="Helical" evidence="1">
    <location>
        <begin position="120"/>
        <end position="140"/>
    </location>
</feature>
<evidence type="ECO:0000313" key="3">
    <source>
        <dbReference type="Proteomes" id="UP000754495"/>
    </source>
</evidence>
<protein>
    <submittedName>
        <fullName evidence="2">Uncharacterized protein</fullName>
    </submittedName>
</protein>
<evidence type="ECO:0000256" key="1">
    <source>
        <dbReference type="SAM" id="Phobius"/>
    </source>
</evidence>
<feature type="transmembrane region" description="Helical" evidence="1">
    <location>
        <begin position="15"/>
        <end position="35"/>
    </location>
</feature>
<evidence type="ECO:0000313" key="2">
    <source>
        <dbReference type="EMBL" id="NIH80641.1"/>
    </source>
</evidence>
<name>A0ABX0SUK0_9PSEU</name>
<accession>A0ABX0SUK0</accession>
<sequence length="318" mass="33496">MTTLLGRASAWHRPMMWTAAVMAVMTAVSAGGLVVDDRILLGAPIWLKPLKFAVSIAVYCVTWAWMLTLLDRGRRLAARVSTALAAILLTEYTIIVTQVIRGRASHFNVATPFDKALFSIMGISIAALWTGTLVLTVLVLRTKIADPAARWAVRLGAVVSLAGLALAGLMLGPTPEQARSLHEGTLGGMIGAHSVGVPDGGPVMPVTGWSTTGGDLRIPHFVGMHALQALPLLALLLSALARRVPRLRPERVRARLVLVAAAGYAGLVALVTWQALRGRPLIHPDGPTLLALAGLAVAVAAGASWSLLDSRRPEVSVA</sequence>
<feature type="transmembrane region" description="Helical" evidence="1">
    <location>
        <begin position="256"/>
        <end position="276"/>
    </location>
</feature>
<keyword evidence="1" id="KW-0812">Transmembrane</keyword>
<proteinExistence type="predicted"/>
<feature type="transmembrane region" description="Helical" evidence="1">
    <location>
        <begin position="82"/>
        <end position="100"/>
    </location>
</feature>
<feature type="transmembrane region" description="Helical" evidence="1">
    <location>
        <begin position="288"/>
        <end position="308"/>
    </location>
</feature>
<gene>
    <name evidence="2" type="ORF">FHX46_003171</name>
</gene>
<comment type="caution">
    <text evidence="2">The sequence shown here is derived from an EMBL/GenBank/DDBJ whole genome shotgun (WGS) entry which is preliminary data.</text>
</comment>
<keyword evidence="3" id="KW-1185">Reference proteome</keyword>
<organism evidence="2 3">
    <name type="scientific">Amycolatopsis viridis</name>
    <dbReference type="NCBI Taxonomy" id="185678"/>
    <lineage>
        <taxon>Bacteria</taxon>
        <taxon>Bacillati</taxon>
        <taxon>Actinomycetota</taxon>
        <taxon>Actinomycetes</taxon>
        <taxon>Pseudonocardiales</taxon>
        <taxon>Pseudonocardiaceae</taxon>
        <taxon>Amycolatopsis</taxon>
    </lineage>
</organism>
<feature type="transmembrane region" description="Helical" evidence="1">
    <location>
        <begin position="226"/>
        <end position="244"/>
    </location>
</feature>
<dbReference type="RefSeq" id="WP_167115195.1">
    <property type="nucleotide sequence ID" value="NZ_JAANOU010000001.1"/>
</dbReference>
<feature type="transmembrane region" description="Helical" evidence="1">
    <location>
        <begin position="50"/>
        <end position="70"/>
    </location>
</feature>
<keyword evidence="1" id="KW-1133">Transmembrane helix</keyword>
<dbReference type="EMBL" id="JAANOU010000001">
    <property type="protein sequence ID" value="NIH80641.1"/>
    <property type="molecule type" value="Genomic_DNA"/>
</dbReference>
<reference evidence="2 3" key="1">
    <citation type="submission" date="2020-03" db="EMBL/GenBank/DDBJ databases">
        <title>Sequencing the genomes of 1000 actinobacteria strains.</title>
        <authorList>
            <person name="Klenk H.-P."/>
        </authorList>
    </citation>
    <scope>NUCLEOTIDE SEQUENCE [LARGE SCALE GENOMIC DNA]</scope>
    <source>
        <strain evidence="2 3">DSM 45668</strain>
    </source>
</reference>
<feature type="transmembrane region" description="Helical" evidence="1">
    <location>
        <begin position="152"/>
        <end position="171"/>
    </location>
</feature>